<feature type="region of interest" description="Disordered" evidence="9">
    <location>
        <begin position="517"/>
        <end position="542"/>
    </location>
</feature>
<evidence type="ECO:0000256" key="3">
    <source>
        <dbReference type="ARBA" id="ARBA00022448"/>
    </source>
</evidence>
<dbReference type="InterPro" id="IPR015856">
    <property type="entry name" value="ABC_transpr_CbiO/EcfA_su"/>
</dbReference>
<organism evidence="12 13">
    <name type="scientific">Brachybacterium nesterenkovii</name>
    <dbReference type="NCBI Taxonomy" id="47847"/>
    <lineage>
        <taxon>Bacteria</taxon>
        <taxon>Bacillati</taxon>
        <taxon>Actinomycetota</taxon>
        <taxon>Actinomycetes</taxon>
        <taxon>Micrococcales</taxon>
        <taxon>Dermabacteraceae</taxon>
        <taxon>Brachybacterium</taxon>
    </lineage>
</organism>
<keyword evidence="6" id="KW-0067">ATP-binding</keyword>
<dbReference type="GO" id="GO:0005524">
    <property type="term" value="F:ATP binding"/>
    <property type="evidence" value="ECO:0007669"/>
    <property type="project" value="UniProtKB-KW"/>
</dbReference>
<proteinExistence type="inferred from homology"/>
<dbReference type="AlphaFoldDB" id="A0A1X6X786"/>
<dbReference type="GO" id="GO:0043190">
    <property type="term" value="C:ATP-binding cassette (ABC) transporter complex"/>
    <property type="evidence" value="ECO:0007669"/>
    <property type="project" value="TreeGrafter"/>
</dbReference>
<dbReference type="Pfam" id="PF00005">
    <property type="entry name" value="ABC_tran"/>
    <property type="match status" value="2"/>
</dbReference>
<evidence type="ECO:0000256" key="9">
    <source>
        <dbReference type="SAM" id="MobiDB-lite"/>
    </source>
</evidence>
<dbReference type="CDD" id="cd16914">
    <property type="entry name" value="EcfT"/>
    <property type="match status" value="1"/>
</dbReference>
<keyword evidence="13" id="KW-1185">Reference proteome</keyword>
<comment type="similarity">
    <text evidence="2">Belongs to the ABC transporter superfamily.</text>
</comment>
<evidence type="ECO:0000313" key="12">
    <source>
        <dbReference type="EMBL" id="SLM95009.1"/>
    </source>
</evidence>
<feature type="transmembrane region" description="Helical" evidence="10">
    <location>
        <begin position="570"/>
        <end position="592"/>
    </location>
</feature>
<dbReference type="GO" id="GO:0016887">
    <property type="term" value="F:ATP hydrolysis activity"/>
    <property type="evidence" value="ECO:0007669"/>
    <property type="project" value="InterPro"/>
</dbReference>
<reference evidence="12 13" key="1">
    <citation type="submission" date="2017-02" db="EMBL/GenBank/DDBJ databases">
        <authorList>
            <person name="Peterson S.W."/>
        </authorList>
    </citation>
    <scope>NUCLEOTIDE SEQUENCE [LARGE SCALE GENOMIC DNA]</scope>
    <source>
        <strain evidence="12 13">CIP104813</strain>
    </source>
</reference>
<accession>A0A1X6X786</accession>
<feature type="region of interest" description="Disordered" evidence="9">
    <location>
        <begin position="296"/>
        <end position="328"/>
    </location>
</feature>
<feature type="region of interest" description="Disordered" evidence="9">
    <location>
        <begin position="1"/>
        <end position="52"/>
    </location>
</feature>
<dbReference type="InterPro" id="IPR027417">
    <property type="entry name" value="P-loop_NTPase"/>
</dbReference>
<feature type="compositionally biased region" description="Basic and acidic residues" evidence="9">
    <location>
        <begin position="517"/>
        <end position="528"/>
    </location>
</feature>
<dbReference type="InterPro" id="IPR003593">
    <property type="entry name" value="AAA+_ATPase"/>
</dbReference>
<evidence type="ECO:0000256" key="6">
    <source>
        <dbReference type="ARBA" id="ARBA00022840"/>
    </source>
</evidence>
<dbReference type="SUPFAM" id="SSF52540">
    <property type="entry name" value="P-loop containing nucleoside triphosphate hydrolases"/>
    <property type="match status" value="2"/>
</dbReference>
<evidence type="ECO:0000256" key="2">
    <source>
        <dbReference type="ARBA" id="ARBA00005417"/>
    </source>
</evidence>
<dbReference type="PROSITE" id="PS00211">
    <property type="entry name" value="ABC_TRANSPORTER_1"/>
    <property type="match status" value="1"/>
</dbReference>
<protein>
    <submittedName>
        <fullName evidence="12">Duplicated ATPase component YkoD of energizing module of thiamin-regulated ECF transporter for HydroxyMethylPyrimidine</fullName>
    </submittedName>
</protein>
<keyword evidence="3" id="KW-0813">Transport</keyword>
<gene>
    <name evidence="12" type="ORF">FM110_12040</name>
</gene>
<dbReference type="InterPro" id="IPR003339">
    <property type="entry name" value="ABC/ECF_trnsptr_transmembrane"/>
</dbReference>
<sequence>MTAAPPDGAPVESPVESPAGAHPASSADGRTASPDSAHAESPDSAHAVAPADRAPGALELVDVTWRPVGRRLPTIDGLSLRLEPGTTTLLAGASGSGKSTVLLALAGLLDPQAGELSGSITGPDLRPLVLQQPEDSVVASTVARDIAFGPENLALPRAGIHARIGEVHGALVPDVPLAAGTFETSGGQLQRVSLAGALALGADVLLLDEPVAMLDAESARAVRAEVAAAAPGRTLVIAEHHLGPWLDLADRLIVLGPRARIIADGPPHEVLARDAAAIEAAGLRIDADAVPAPASDVAAPAGAMPDSTRGVPSGATPAGDRDAPARTDGGPPVLVLDDVALAHPDGSGRALHEGLTLAARPGELIALTGPSGAGKTTLLRAVLGLDDVLAGTIARPAAEAIAWVPQNPEHSFVAATVREEVLASPWATDPQLGEELLESTDLAALAGASPFALSGGEQRRLAVAAALATRPSLLVLDEPTGGLDAPRRDAVLALVDAARAEGCAVLVSTHDEHLAERADQRLDLERGPAPRPARTRRRRAPSERMNQLTMLLIGLLAMIGSFAIDSPRTGLAVFVPILALAPLAIGSWRAALVRALPTALAMATVAWSVVLLSGHGITNPVGWTLGAKEALRIGALVLPGALLLGGLDAPRLGDALGQIARLPARLVVGIMAGLSQLETLRRTWRILMEARALRGLAPRWSLSPYASATVAMLVTSLRSAAVRSSAMDARGFTHAHRRTWAEPSTLGPADALGLLVGAVLLVWPWVARAWLG</sequence>
<dbReference type="InterPro" id="IPR017871">
    <property type="entry name" value="ABC_transporter-like_CS"/>
</dbReference>
<evidence type="ECO:0000256" key="7">
    <source>
        <dbReference type="ARBA" id="ARBA00022989"/>
    </source>
</evidence>
<name>A0A1X6X786_9MICO</name>
<feature type="domain" description="ABC transporter" evidence="11">
    <location>
        <begin position="58"/>
        <end position="283"/>
    </location>
</feature>
<dbReference type="Proteomes" id="UP000195981">
    <property type="component" value="Unassembled WGS sequence"/>
</dbReference>
<feature type="domain" description="ABC transporter" evidence="11">
    <location>
        <begin position="334"/>
        <end position="551"/>
    </location>
</feature>
<dbReference type="CDD" id="cd03225">
    <property type="entry name" value="ABC_cobalt_CbiO_domain1"/>
    <property type="match status" value="2"/>
</dbReference>
<evidence type="ECO:0000256" key="5">
    <source>
        <dbReference type="ARBA" id="ARBA00022741"/>
    </source>
</evidence>
<feature type="transmembrane region" description="Helical" evidence="10">
    <location>
        <begin position="746"/>
        <end position="766"/>
    </location>
</feature>
<dbReference type="SMART" id="SM00382">
    <property type="entry name" value="AAA"/>
    <property type="match status" value="2"/>
</dbReference>
<keyword evidence="5" id="KW-0547">Nucleotide-binding</keyword>
<dbReference type="EMBL" id="FWFG01000107">
    <property type="protein sequence ID" value="SLM95009.1"/>
    <property type="molecule type" value="Genomic_DNA"/>
</dbReference>
<keyword evidence="7 10" id="KW-1133">Transmembrane helix</keyword>
<evidence type="ECO:0000256" key="4">
    <source>
        <dbReference type="ARBA" id="ARBA00022692"/>
    </source>
</evidence>
<dbReference type="PANTHER" id="PTHR43553:SF24">
    <property type="entry name" value="ENERGY-COUPLING FACTOR TRANSPORTER ATP-BINDING PROTEIN ECFA1"/>
    <property type="match status" value="1"/>
</dbReference>
<keyword evidence="8 10" id="KW-0472">Membrane</keyword>
<evidence type="ECO:0000256" key="1">
    <source>
        <dbReference type="ARBA" id="ARBA00004141"/>
    </source>
</evidence>
<keyword evidence="4 10" id="KW-0812">Transmembrane</keyword>
<dbReference type="PROSITE" id="PS50893">
    <property type="entry name" value="ABC_TRANSPORTER_2"/>
    <property type="match status" value="2"/>
</dbReference>
<dbReference type="InterPro" id="IPR050095">
    <property type="entry name" value="ECF_ABC_transporter_ATP-bd"/>
</dbReference>
<evidence type="ECO:0000313" key="13">
    <source>
        <dbReference type="Proteomes" id="UP000195981"/>
    </source>
</evidence>
<dbReference type="InterPro" id="IPR003439">
    <property type="entry name" value="ABC_transporter-like_ATP-bd"/>
</dbReference>
<evidence type="ECO:0000256" key="10">
    <source>
        <dbReference type="SAM" id="Phobius"/>
    </source>
</evidence>
<evidence type="ECO:0000256" key="8">
    <source>
        <dbReference type="ARBA" id="ARBA00023136"/>
    </source>
</evidence>
<comment type="subcellular location">
    <subcellularLocation>
        <location evidence="1">Membrane</location>
        <topology evidence="1">Multi-pass membrane protein</topology>
    </subcellularLocation>
</comment>
<feature type="transmembrane region" description="Helical" evidence="10">
    <location>
        <begin position="545"/>
        <end position="564"/>
    </location>
</feature>
<feature type="transmembrane region" description="Helical" evidence="10">
    <location>
        <begin position="599"/>
        <end position="618"/>
    </location>
</feature>
<dbReference type="PANTHER" id="PTHR43553">
    <property type="entry name" value="HEAVY METAL TRANSPORTER"/>
    <property type="match status" value="1"/>
</dbReference>
<evidence type="ECO:0000259" key="11">
    <source>
        <dbReference type="PROSITE" id="PS50893"/>
    </source>
</evidence>
<dbReference type="GO" id="GO:0042626">
    <property type="term" value="F:ATPase-coupled transmembrane transporter activity"/>
    <property type="evidence" value="ECO:0007669"/>
    <property type="project" value="TreeGrafter"/>
</dbReference>
<dbReference type="Gene3D" id="3.40.50.300">
    <property type="entry name" value="P-loop containing nucleotide triphosphate hydrolases"/>
    <property type="match status" value="2"/>
</dbReference>